<evidence type="ECO:0000256" key="5">
    <source>
        <dbReference type="ARBA" id="ARBA00023134"/>
    </source>
</evidence>
<feature type="coiled-coil region" evidence="7">
    <location>
        <begin position="391"/>
        <end position="435"/>
    </location>
</feature>
<evidence type="ECO:0000256" key="1">
    <source>
        <dbReference type="ARBA" id="ARBA00004173"/>
    </source>
</evidence>
<dbReference type="InterPro" id="IPR006073">
    <property type="entry name" value="GTP-bd"/>
</dbReference>
<dbReference type="InterPro" id="IPR031168">
    <property type="entry name" value="G_TrmE"/>
</dbReference>
<accession>A0A3M7QSM4</accession>
<protein>
    <submittedName>
        <fullName evidence="9">tRNA modification GTPase mitochondrial</fullName>
        <ecNumber evidence="9">3.6.1.15</ecNumber>
    </submittedName>
</protein>
<sequence length="514" mass="58629">MFNFVYKNLHQNVFKFFFRQSSSTIFALASGLNQKCGVAVVRVSGKSTHEVLLRLTKHSKNLYEPRKMYFRDIWHPITNEKIDKSLIVWFKEPKSFTGEDVCEFHVHGGPAIISSLLNALSTFDDLRYAEPGEFARRAFLNGQMDLVEIEGLADLVNAETEMQRKQALSQMEGNLSKIYKDWREKIIKSLANVEAYIDFNEEENVEDNVLDEGEQIVRGLIESIRSHLNDNRRGERLRSGVRVAIVGQPNAGKSSLLNAICRRRAAIVSPIPGTTRDVIESAINIAGYPIILVDTAGLRETSDLVEIEGVMRACSNIESSDVIIVVIDLNKFYNDILNKGFSNFLNEHLNEKFSVFLKYFEKKESDIEKWLSGKEIVVSLNKKDLIKQSQIDDLENRINSEKCEFKVSLNKISCLDEQENDISELLDQLKDKLSLLCTNDVSEQPSLTQQRHRDMLTKCIVSLENYLEKRHNEDDLALAAEELRLAVRWLGTITGHVSTEQILDVIFKDFCIGK</sequence>
<proteinExistence type="inferred from homology"/>
<dbReference type="Proteomes" id="UP000276133">
    <property type="component" value="Unassembled WGS sequence"/>
</dbReference>
<evidence type="ECO:0000256" key="3">
    <source>
        <dbReference type="ARBA" id="ARBA00022694"/>
    </source>
</evidence>
<dbReference type="AlphaFoldDB" id="A0A3M7QSM4"/>
<feature type="domain" description="TrmE-type G" evidence="8">
    <location>
        <begin position="240"/>
        <end position="434"/>
    </location>
</feature>
<dbReference type="EC" id="3.6.1.15" evidence="9"/>
<dbReference type="Pfam" id="PF12631">
    <property type="entry name" value="MnmE_helical"/>
    <property type="match status" value="1"/>
</dbReference>
<dbReference type="EMBL" id="REGN01005208">
    <property type="protein sequence ID" value="RNA14322.1"/>
    <property type="molecule type" value="Genomic_DNA"/>
</dbReference>
<dbReference type="InterPro" id="IPR004520">
    <property type="entry name" value="GTPase_MnmE"/>
</dbReference>
<dbReference type="HAMAP" id="MF_00379">
    <property type="entry name" value="GTPase_MnmE"/>
    <property type="match status" value="1"/>
</dbReference>
<dbReference type="InterPro" id="IPR025867">
    <property type="entry name" value="MnmE_helical"/>
</dbReference>
<keyword evidence="4 6" id="KW-0547">Nucleotide-binding</keyword>
<dbReference type="NCBIfam" id="TIGR00231">
    <property type="entry name" value="small_GTP"/>
    <property type="match status" value="1"/>
</dbReference>
<comment type="caution">
    <text evidence="9">The sequence shown here is derived from an EMBL/GenBank/DDBJ whole genome shotgun (WGS) entry which is preliminary data.</text>
</comment>
<dbReference type="SUPFAM" id="SSF116878">
    <property type="entry name" value="TrmE connector domain"/>
    <property type="match status" value="1"/>
</dbReference>
<organism evidence="9 10">
    <name type="scientific">Brachionus plicatilis</name>
    <name type="common">Marine rotifer</name>
    <name type="synonym">Brachionus muelleri</name>
    <dbReference type="NCBI Taxonomy" id="10195"/>
    <lineage>
        <taxon>Eukaryota</taxon>
        <taxon>Metazoa</taxon>
        <taxon>Spiralia</taxon>
        <taxon>Gnathifera</taxon>
        <taxon>Rotifera</taxon>
        <taxon>Eurotatoria</taxon>
        <taxon>Monogononta</taxon>
        <taxon>Pseudotrocha</taxon>
        <taxon>Ploima</taxon>
        <taxon>Brachionidae</taxon>
        <taxon>Brachionus</taxon>
    </lineage>
</organism>
<dbReference type="NCBIfam" id="TIGR00450">
    <property type="entry name" value="mnmE_trmE_thdF"/>
    <property type="match status" value="1"/>
</dbReference>
<dbReference type="Gene3D" id="3.40.50.300">
    <property type="entry name" value="P-loop containing nucleotide triphosphate hydrolases"/>
    <property type="match status" value="1"/>
</dbReference>
<keyword evidence="10" id="KW-1185">Reference proteome</keyword>
<keyword evidence="5 6" id="KW-0342">GTP-binding</keyword>
<reference evidence="9 10" key="1">
    <citation type="journal article" date="2018" name="Sci. Rep.">
        <title>Genomic signatures of local adaptation to the degree of environmental predictability in rotifers.</title>
        <authorList>
            <person name="Franch-Gras L."/>
            <person name="Hahn C."/>
            <person name="Garcia-Roger E.M."/>
            <person name="Carmona M.J."/>
            <person name="Serra M."/>
            <person name="Gomez A."/>
        </authorList>
    </citation>
    <scope>NUCLEOTIDE SEQUENCE [LARGE SCALE GENOMIC DNA]</scope>
    <source>
        <strain evidence="9">HYR1</strain>
    </source>
</reference>
<dbReference type="InterPro" id="IPR027368">
    <property type="entry name" value="MnmE_dom2"/>
</dbReference>
<name>A0A3M7QSM4_BRAPC</name>
<evidence type="ECO:0000313" key="10">
    <source>
        <dbReference type="Proteomes" id="UP000276133"/>
    </source>
</evidence>
<keyword evidence="3 6" id="KW-0819">tRNA processing</keyword>
<dbReference type="CDD" id="cd14858">
    <property type="entry name" value="TrmE_N"/>
    <property type="match status" value="1"/>
</dbReference>
<keyword evidence="7" id="KW-0175">Coiled coil</keyword>
<dbReference type="PROSITE" id="PS51709">
    <property type="entry name" value="G_TRME"/>
    <property type="match status" value="1"/>
</dbReference>
<dbReference type="FunFam" id="3.30.1360.120:FF:000007">
    <property type="entry name" value="tRNA modification GTPase GTPBP3, mitochondrial"/>
    <property type="match status" value="1"/>
</dbReference>
<dbReference type="InterPro" id="IPR027417">
    <property type="entry name" value="P-loop_NTPase"/>
</dbReference>
<evidence type="ECO:0000313" key="9">
    <source>
        <dbReference type="EMBL" id="RNA14322.1"/>
    </source>
</evidence>
<dbReference type="STRING" id="10195.A0A3M7QSM4"/>
<dbReference type="Pfam" id="PF10396">
    <property type="entry name" value="TrmE_N"/>
    <property type="match status" value="1"/>
</dbReference>
<evidence type="ECO:0000256" key="4">
    <source>
        <dbReference type="ARBA" id="ARBA00022741"/>
    </source>
</evidence>
<comment type="similarity">
    <text evidence="2 6">Belongs to the TRAFAC class TrmE-Era-EngA-EngB-Septin-like GTPase superfamily. TrmE GTPase family.</text>
</comment>
<evidence type="ECO:0000256" key="6">
    <source>
        <dbReference type="RuleBase" id="RU003313"/>
    </source>
</evidence>
<keyword evidence="9" id="KW-0378">Hydrolase</keyword>
<dbReference type="GO" id="GO:0002098">
    <property type="term" value="P:tRNA wobble uridine modification"/>
    <property type="evidence" value="ECO:0007669"/>
    <property type="project" value="TreeGrafter"/>
</dbReference>
<dbReference type="PANTHER" id="PTHR42714">
    <property type="entry name" value="TRNA MODIFICATION GTPASE GTPBP3"/>
    <property type="match status" value="1"/>
</dbReference>
<dbReference type="GO" id="GO:0005525">
    <property type="term" value="F:GTP binding"/>
    <property type="evidence" value="ECO:0007669"/>
    <property type="project" value="UniProtKB-KW"/>
</dbReference>
<dbReference type="PRINTS" id="PR00326">
    <property type="entry name" value="GTP1OBG"/>
</dbReference>
<dbReference type="CDD" id="cd04164">
    <property type="entry name" value="trmE"/>
    <property type="match status" value="1"/>
</dbReference>
<dbReference type="SUPFAM" id="SSF52540">
    <property type="entry name" value="P-loop containing nucleoside triphosphate hydrolases"/>
    <property type="match status" value="1"/>
</dbReference>
<evidence type="ECO:0000259" key="8">
    <source>
        <dbReference type="PROSITE" id="PS51709"/>
    </source>
</evidence>
<evidence type="ECO:0000256" key="7">
    <source>
        <dbReference type="SAM" id="Coils"/>
    </source>
</evidence>
<dbReference type="PANTHER" id="PTHR42714:SF2">
    <property type="entry name" value="TRNA MODIFICATION GTPASE GTPBP3, MITOCHONDRIAL"/>
    <property type="match status" value="1"/>
</dbReference>
<dbReference type="InterPro" id="IPR005225">
    <property type="entry name" value="Small_GTP-bd"/>
</dbReference>
<evidence type="ECO:0000256" key="2">
    <source>
        <dbReference type="ARBA" id="ARBA00011043"/>
    </source>
</evidence>
<dbReference type="NCBIfam" id="NF003661">
    <property type="entry name" value="PRK05291.1-3"/>
    <property type="match status" value="1"/>
</dbReference>
<dbReference type="InterPro" id="IPR018948">
    <property type="entry name" value="GTP-bd_TrmE_N"/>
</dbReference>
<dbReference type="Gene3D" id="1.20.120.430">
    <property type="entry name" value="tRNA modification GTPase MnmE domain 2"/>
    <property type="match status" value="1"/>
</dbReference>
<dbReference type="GO" id="GO:0003924">
    <property type="term" value="F:GTPase activity"/>
    <property type="evidence" value="ECO:0007669"/>
    <property type="project" value="InterPro"/>
</dbReference>
<comment type="subcellular location">
    <subcellularLocation>
        <location evidence="1">Mitochondrion</location>
    </subcellularLocation>
</comment>
<dbReference type="InterPro" id="IPR027266">
    <property type="entry name" value="TrmE/GcvT-like"/>
</dbReference>
<gene>
    <name evidence="9" type="ORF">BpHYR1_011265</name>
</gene>
<dbReference type="OrthoDB" id="188276at2759"/>
<dbReference type="GO" id="GO:0005739">
    <property type="term" value="C:mitochondrion"/>
    <property type="evidence" value="ECO:0007669"/>
    <property type="project" value="UniProtKB-SubCell"/>
</dbReference>
<dbReference type="Pfam" id="PF01926">
    <property type="entry name" value="MMR_HSR1"/>
    <property type="match status" value="1"/>
</dbReference>
<dbReference type="GO" id="GO:0030488">
    <property type="term" value="P:tRNA methylation"/>
    <property type="evidence" value="ECO:0007669"/>
    <property type="project" value="TreeGrafter"/>
</dbReference>
<dbReference type="Gene3D" id="3.30.1360.120">
    <property type="entry name" value="Probable tRNA modification gtpase trme, domain 1"/>
    <property type="match status" value="1"/>
</dbReference>